<dbReference type="EMBL" id="SLWA01000002">
    <property type="protein sequence ID" value="TCN59624.1"/>
    <property type="molecule type" value="Genomic_DNA"/>
</dbReference>
<evidence type="ECO:0000256" key="1">
    <source>
        <dbReference type="SAM" id="MobiDB-lite"/>
    </source>
</evidence>
<evidence type="ECO:0000313" key="3">
    <source>
        <dbReference type="Proteomes" id="UP000295270"/>
    </source>
</evidence>
<accession>A0ABY2B1F9</accession>
<feature type="region of interest" description="Disordered" evidence="1">
    <location>
        <begin position="1"/>
        <end position="42"/>
    </location>
</feature>
<feature type="compositionally biased region" description="Basic and acidic residues" evidence="1">
    <location>
        <begin position="19"/>
        <end position="42"/>
    </location>
</feature>
<reference evidence="2 3" key="1">
    <citation type="journal article" date="2015" name="Stand. Genomic Sci.">
        <title>Genomic Encyclopedia of Bacterial and Archaeal Type Strains, Phase III: the genomes of soil and plant-associated and newly described type strains.</title>
        <authorList>
            <person name="Whitman W.B."/>
            <person name="Woyke T."/>
            <person name="Klenk H.P."/>
            <person name="Zhou Y."/>
            <person name="Lilburn T.G."/>
            <person name="Beck B.J."/>
            <person name="De Vos P."/>
            <person name="Vandamme P."/>
            <person name="Eisen J.A."/>
            <person name="Garrity G."/>
            <person name="Hugenholtz P."/>
            <person name="Kyrpides N.C."/>
        </authorList>
    </citation>
    <scope>NUCLEOTIDE SEQUENCE [LARGE SCALE GENOMIC DNA]</scope>
    <source>
        <strain evidence="2 3">P5626</strain>
    </source>
</reference>
<proteinExistence type="predicted"/>
<dbReference type="Proteomes" id="UP000295270">
    <property type="component" value="Unassembled WGS sequence"/>
</dbReference>
<name>A0ABY2B1F9_9FLAO</name>
<comment type="caution">
    <text evidence="2">The sequence shown here is derived from an EMBL/GenBank/DDBJ whole genome shotgun (WGS) entry which is preliminary data.</text>
</comment>
<organism evidence="2 3">
    <name type="scientific">Flavobacterium circumlabens</name>
    <dbReference type="NCBI Taxonomy" id="2133765"/>
    <lineage>
        <taxon>Bacteria</taxon>
        <taxon>Pseudomonadati</taxon>
        <taxon>Bacteroidota</taxon>
        <taxon>Flavobacteriia</taxon>
        <taxon>Flavobacteriales</taxon>
        <taxon>Flavobacteriaceae</taxon>
        <taxon>Flavobacterium</taxon>
    </lineage>
</organism>
<dbReference type="RefSeq" id="WP_262708216.1">
    <property type="nucleotide sequence ID" value="NZ_QWDN01000002.1"/>
</dbReference>
<evidence type="ECO:0000313" key="2">
    <source>
        <dbReference type="EMBL" id="TCN59624.1"/>
    </source>
</evidence>
<sequence length="42" mass="4820">MIDNDKQTNEPTTQPTESPKPEAPRMPVDRIEKGETPDLERK</sequence>
<keyword evidence="3" id="KW-1185">Reference proteome</keyword>
<protein>
    <submittedName>
        <fullName evidence="2">Uncharacterized protein</fullName>
    </submittedName>
</protein>
<gene>
    <name evidence="2" type="ORF">EV142_102242</name>
</gene>